<keyword evidence="1" id="KW-0175">Coiled coil</keyword>
<evidence type="ECO:0000313" key="3">
    <source>
        <dbReference type="EMBL" id="KAF4338873.1"/>
    </source>
</evidence>
<name>A0A9P5AIC7_9HYPO</name>
<feature type="coiled-coil region" evidence="1">
    <location>
        <begin position="6"/>
        <end position="33"/>
    </location>
</feature>
<dbReference type="AlphaFoldDB" id="A0A9P5AIC7"/>
<comment type="caution">
    <text evidence="3">The sequence shown here is derived from an EMBL/GenBank/DDBJ whole genome shotgun (WGS) entry which is preliminary data.</text>
</comment>
<gene>
    <name evidence="3" type="ORF">FBEOM_7224</name>
</gene>
<feature type="region of interest" description="Disordered" evidence="2">
    <location>
        <begin position="316"/>
        <end position="371"/>
    </location>
</feature>
<feature type="compositionally biased region" description="Polar residues" evidence="2">
    <location>
        <begin position="66"/>
        <end position="79"/>
    </location>
</feature>
<dbReference type="EMBL" id="PVQB02000318">
    <property type="protein sequence ID" value="KAF4338873.1"/>
    <property type="molecule type" value="Genomic_DNA"/>
</dbReference>
<feature type="region of interest" description="Disordered" evidence="2">
    <location>
        <begin position="61"/>
        <end position="123"/>
    </location>
</feature>
<dbReference type="OrthoDB" id="5430573at2759"/>
<reference evidence="3" key="1">
    <citation type="journal article" date="2017" name="Mycologia">
        <title>Fusarium algeriense, sp. nov., a novel toxigenic crown rot pathogen of durum wheat from Algeria is nested in the Fusarium burgessii species complex.</title>
        <authorList>
            <person name="Laraba I."/>
            <person name="Keddad A."/>
            <person name="Boureghda H."/>
            <person name="Abdallah N."/>
            <person name="Vaughan M.M."/>
            <person name="Proctor R.H."/>
            <person name="Busman M."/>
            <person name="O'Donnell K."/>
        </authorList>
    </citation>
    <scope>NUCLEOTIDE SEQUENCE</scope>
    <source>
        <strain evidence="3">NRRL 25174</strain>
    </source>
</reference>
<evidence type="ECO:0000313" key="4">
    <source>
        <dbReference type="Proteomes" id="UP000730481"/>
    </source>
</evidence>
<reference evidence="3" key="2">
    <citation type="submission" date="2020-02" db="EMBL/GenBank/DDBJ databases">
        <title>Identification and distribution of gene clusters putatively required for synthesis of sphingolipid metabolism inhibitors in phylogenetically diverse species of the filamentous fungus Fusarium.</title>
        <authorList>
            <person name="Kim H.-S."/>
            <person name="Busman M."/>
            <person name="Brown D.W."/>
            <person name="Divon H."/>
            <person name="Uhlig S."/>
            <person name="Proctor R.H."/>
        </authorList>
    </citation>
    <scope>NUCLEOTIDE SEQUENCE</scope>
    <source>
        <strain evidence="3">NRRL 25174</strain>
    </source>
</reference>
<organism evidence="3 4">
    <name type="scientific">Fusarium beomiforme</name>
    <dbReference type="NCBI Taxonomy" id="44412"/>
    <lineage>
        <taxon>Eukaryota</taxon>
        <taxon>Fungi</taxon>
        <taxon>Dikarya</taxon>
        <taxon>Ascomycota</taxon>
        <taxon>Pezizomycotina</taxon>
        <taxon>Sordariomycetes</taxon>
        <taxon>Hypocreomycetidae</taxon>
        <taxon>Hypocreales</taxon>
        <taxon>Nectriaceae</taxon>
        <taxon>Fusarium</taxon>
        <taxon>Fusarium burgessii species complex</taxon>
    </lineage>
</organism>
<dbReference type="Proteomes" id="UP000730481">
    <property type="component" value="Unassembled WGS sequence"/>
</dbReference>
<feature type="compositionally biased region" description="Basic residues" evidence="2">
    <location>
        <begin position="354"/>
        <end position="363"/>
    </location>
</feature>
<protein>
    <submittedName>
        <fullName evidence="3">Uncharacterized protein</fullName>
    </submittedName>
</protein>
<keyword evidence="4" id="KW-1185">Reference proteome</keyword>
<sequence>MDTSKLAERRDKIATTLKQLQSLESRNEEQERLLKDLLPYEKETDENILAIPEEKWKITFPEVIESSENPGSDAPMSSDNESEDGFEPPAPRPSSEKKKKTKTTDRQRGNVTESEVSGGEEADKSVTINEEALSLFGTAARKTDCITLGKTKKDVYINAYGRKGARIYKIEDQPDSKCNVKELPEINGFGKQLGMLKDATGKYIYTRRHVAAVYGIAFQDDVENGVYGPDSLDPAEKGDRRWADMYVWIGWRNPDKPDMETRSWETRTTARRLWRKKTDMMIFMAAWEADKRYNDSGERAMSREVTPSLIQNYISQQREESVEPDLPRQPSVPSESIRPSIETSSIQNQPQRVSIRKQPKRAGRASSNLPSEREQLAEILKSLQQVLSQMSIGSRI</sequence>
<evidence type="ECO:0000256" key="2">
    <source>
        <dbReference type="SAM" id="MobiDB-lite"/>
    </source>
</evidence>
<evidence type="ECO:0000256" key="1">
    <source>
        <dbReference type="SAM" id="Coils"/>
    </source>
</evidence>
<accession>A0A9P5AIC7</accession>
<proteinExistence type="predicted"/>
<feature type="compositionally biased region" description="Polar residues" evidence="2">
    <location>
        <begin position="341"/>
        <end position="352"/>
    </location>
</feature>